<dbReference type="EMBL" id="NBII01000007">
    <property type="protein sequence ID" value="PAV17136.1"/>
    <property type="molecule type" value="Genomic_DNA"/>
</dbReference>
<feature type="transmembrane region" description="Helical" evidence="5">
    <location>
        <begin position="755"/>
        <end position="772"/>
    </location>
</feature>
<keyword evidence="2 4" id="KW-0378">Hydrolase</keyword>
<evidence type="ECO:0000256" key="4">
    <source>
        <dbReference type="RuleBase" id="RU361180"/>
    </source>
</evidence>
<dbReference type="Proteomes" id="UP000217199">
    <property type="component" value="Unassembled WGS sequence"/>
</dbReference>
<sequence>MTLKGGDDVQIHLCQLTPSVANIEDILLIWAGVCLSFVGAGAIPNPQANTDVPSITISTTVPSPTAPLTSDLPDQVALPPKQAWCPSEIFCAGELLQTVNIAALYSDPKTFVDKPTSKSSADVITTFDSLVASANNDTSDLTEQQIVDFVDNNFRGEGLELEAVALTGFNSNPAFLNNVSDPLIKAFAQTVHGFWTQLARNTNDSTLCGQGGNDCESSLIPLNHTFVVPGGRFREQYYWDSYWILKGLIESELLDAVNATLQNFMDELEKFGFIPNGGRIYYLNRSQPPLFIHMLYDYVHASNDTSILERALPLAERELEWWHTNRTLNVTSPYTSKTYEVARYAVNNTAPRPESYLTDYETVNGGDLQTPFSDSEKADLYAELASGAETGWDYTARFLKVPVSGNTGLRSLNVRSTIPICLNSILFSAHEFLAQLYSLSSSTDAQTLSATHTTASQNLRSAILDLFWDSEKLAFYDFNLTSNARNSFFSAAHFYPMWNGIFPDELLSNETAAFGAFSSINLVMNMYNGTFPTTFLETGQQWDAPNAWPPHQYIALGALANLPSNISTKPVSTDGNAFSLIPSGQLGMDESALPSQPLAAGVNASVGQDVNRLEGTVVNGGNASADETWATTLQRELANRYITSALCSWHATGGSIPGVLDRLSDEELNVTQSVNNTGNMFEKFSATDIDSAGRGGEYTVQAGFGWTNGVVLWVASTYGNVLVAPTCPSLLVEASITSGNGASTSSAALQMMPTMSTHVVMIVAIIAAAALLRSPS</sequence>
<comment type="caution">
    <text evidence="6">The sequence shown here is derived from an EMBL/GenBank/DDBJ whole genome shotgun (WGS) entry which is preliminary data.</text>
</comment>
<dbReference type="SUPFAM" id="SSF48208">
    <property type="entry name" value="Six-hairpin glycosidases"/>
    <property type="match status" value="1"/>
</dbReference>
<dbReference type="InterPro" id="IPR018232">
    <property type="entry name" value="Glyco_hydro_37_CS"/>
</dbReference>
<comment type="catalytic activity">
    <reaction evidence="4">
        <text>alpha,alpha-trehalose + H2O = alpha-D-glucose + beta-D-glucose</text>
        <dbReference type="Rhea" id="RHEA:32675"/>
        <dbReference type="ChEBI" id="CHEBI:15377"/>
        <dbReference type="ChEBI" id="CHEBI:15903"/>
        <dbReference type="ChEBI" id="CHEBI:16551"/>
        <dbReference type="ChEBI" id="CHEBI:17925"/>
        <dbReference type="EC" id="3.2.1.28"/>
    </reaction>
</comment>
<dbReference type="Gene3D" id="1.50.10.10">
    <property type="match status" value="1"/>
</dbReference>
<dbReference type="InParanoid" id="A0A286UC51"/>
<evidence type="ECO:0000256" key="2">
    <source>
        <dbReference type="ARBA" id="ARBA00022801"/>
    </source>
</evidence>
<dbReference type="PROSITE" id="PS00928">
    <property type="entry name" value="TREHALASE_2"/>
    <property type="match status" value="1"/>
</dbReference>
<dbReference type="AlphaFoldDB" id="A0A286UC51"/>
<name>A0A286UC51_9AGAM</name>
<dbReference type="PRINTS" id="PR00744">
    <property type="entry name" value="GLHYDRLASE37"/>
</dbReference>
<dbReference type="GO" id="GO:0005993">
    <property type="term" value="P:trehalose catabolic process"/>
    <property type="evidence" value="ECO:0007669"/>
    <property type="project" value="TreeGrafter"/>
</dbReference>
<keyword evidence="3 4" id="KW-0326">Glycosidase</keyword>
<dbReference type="PANTHER" id="PTHR23403">
    <property type="entry name" value="TREHALASE"/>
    <property type="match status" value="1"/>
</dbReference>
<accession>A0A286UC51</accession>
<keyword evidence="5" id="KW-1133">Transmembrane helix</keyword>
<dbReference type="InterPro" id="IPR008928">
    <property type="entry name" value="6-hairpin_glycosidase_sf"/>
</dbReference>
<gene>
    <name evidence="6" type="ORF">PNOK_0720000</name>
</gene>
<dbReference type="STRING" id="2282107.A0A286UC51"/>
<comment type="similarity">
    <text evidence="1 4">Belongs to the glycosyl hydrolase 37 family.</text>
</comment>
<evidence type="ECO:0000313" key="6">
    <source>
        <dbReference type="EMBL" id="PAV17136.1"/>
    </source>
</evidence>
<dbReference type="OrthoDB" id="3542292at2759"/>
<proteinExistence type="inferred from homology"/>
<dbReference type="InterPro" id="IPR001661">
    <property type="entry name" value="Glyco_hydro_37"/>
</dbReference>
<dbReference type="GO" id="GO:0004555">
    <property type="term" value="F:alpha,alpha-trehalase activity"/>
    <property type="evidence" value="ECO:0007669"/>
    <property type="project" value="UniProtKB-EC"/>
</dbReference>
<dbReference type="EC" id="3.2.1.28" evidence="4"/>
<dbReference type="PANTHER" id="PTHR23403:SF1">
    <property type="entry name" value="TREHALASE"/>
    <property type="match status" value="1"/>
</dbReference>
<keyword evidence="5" id="KW-0812">Transmembrane</keyword>
<evidence type="ECO:0000256" key="3">
    <source>
        <dbReference type="ARBA" id="ARBA00023295"/>
    </source>
</evidence>
<dbReference type="Pfam" id="PF01204">
    <property type="entry name" value="Trehalase"/>
    <property type="match status" value="2"/>
</dbReference>
<evidence type="ECO:0000313" key="7">
    <source>
        <dbReference type="Proteomes" id="UP000217199"/>
    </source>
</evidence>
<protein>
    <recommendedName>
        <fullName evidence="4">Trehalase</fullName>
        <ecNumber evidence="4">3.2.1.28</ecNumber>
    </recommendedName>
    <alternativeName>
        <fullName evidence="4">Alpha-trehalose glucohydrolase</fullName>
    </alternativeName>
</protein>
<organism evidence="6 7">
    <name type="scientific">Pyrrhoderma noxium</name>
    <dbReference type="NCBI Taxonomy" id="2282107"/>
    <lineage>
        <taxon>Eukaryota</taxon>
        <taxon>Fungi</taxon>
        <taxon>Dikarya</taxon>
        <taxon>Basidiomycota</taxon>
        <taxon>Agaricomycotina</taxon>
        <taxon>Agaricomycetes</taxon>
        <taxon>Hymenochaetales</taxon>
        <taxon>Hymenochaetaceae</taxon>
        <taxon>Pyrrhoderma</taxon>
    </lineage>
</organism>
<evidence type="ECO:0000256" key="5">
    <source>
        <dbReference type="SAM" id="Phobius"/>
    </source>
</evidence>
<dbReference type="PROSITE" id="PS00927">
    <property type="entry name" value="TREHALASE_1"/>
    <property type="match status" value="1"/>
</dbReference>
<reference evidence="6 7" key="1">
    <citation type="journal article" date="2017" name="Mol. Ecol.">
        <title>Comparative and population genomic landscape of Phellinus noxius: A hypervariable fungus causing root rot in trees.</title>
        <authorList>
            <person name="Chung C.L."/>
            <person name="Lee T.J."/>
            <person name="Akiba M."/>
            <person name="Lee H.H."/>
            <person name="Kuo T.H."/>
            <person name="Liu D."/>
            <person name="Ke H.M."/>
            <person name="Yokoi T."/>
            <person name="Roa M.B."/>
            <person name="Lu M.J."/>
            <person name="Chang Y.Y."/>
            <person name="Ann P.J."/>
            <person name="Tsai J.N."/>
            <person name="Chen C.Y."/>
            <person name="Tzean S.S."/>
            <person name="Ota Y."/>
            <person name="Hattori T."/>
            <person name="Sahashi N."/>
            <person name="Liou R.F."/>
            <person name="Kikuchi T."/>
            <person name="Tsai I.J."/>
        </authorList>
    </citation>
    <scope>NUCLEOTIDE SEQUENCE [LARGE SCALE GENOMIC DNA]</scope>
    <source>
        <strain evidence="6 7">FFPRI411160</strain>
    </source>
</reference>
<dbReference type="InterPro" id="IPR012341">
    <property type="entry name" value="6hp_glycosidase-like_sf"/>
</dbReference>
<evidence type="ECO:0000256" key="1">
    <source>
        <dbReference type="ARBA" id="ARBA00005615"/>
    </source>
</evidence>
<keyword evidence="5" id="KW-0472">Membrane</keyword>
<keyword evidence="7" id="KW-1185">Reference proteome</keyword>